<keyword evidence="1" id="KW-0443">Lipid metabolism</keyword>
<keyword evidence="1" id="KW-0560">Oxidoreductase</keyword>
<evidence type="ECO:0000313" key="5">
    <source>
        <dbReference type="Proteomes" id="UP000327044"/>
    </source>
</evidence>
<dbReference type="GO" id="GO:0080019">
    <property type="term" value="F:alcohol-forming very long-chain fatty acyl-CoA reductase activity"/>
    <property type="evidence" value="ECO:0007669"/>
    <property type="project" value="InterPro"/>
</dbReference>
<evidence type="ECO:0000313" key="4">
    <source>
        <dbReference type="EMBL" id="KAB0793164.1"/>
    </source>
</evidence>
<evidence type="ECO:0000259" key="2">
    <source>
        <dbReference type="Pfam" id="PF07993"/>
    </source>
</evidence>
<protein>
    <recommendedName>
        <fullName evidence="1">Fatty acyl-CoA reductase</fullName>
        <ecNumber evidence="1">1.2.1.84</ecNumber>
    </recommendedName>
</protein>
<organism evidence="3 5">
    <name type="scientific">Photinus pyralis</name>
    <name type="common">Common eastern firefly</name>
    <name type="synonym">Lampyris pyralis</name>
    <dbReference type="NCBI Taxonomy" id="7054"/>
    <lineage>
        <taxon>Eukaryota</taxon>
        <taxon>Metazoa</taxon>
        <taxon>Ecdysozoa</taxon>
        <taxon>Arthropoda</taxon>
        <taxon>Hexapoda</taxon>
        <taxon>Insecta</taxon>
        <taxon>Pterygota</taxon>
        <taxon>Neoptera</taxon>
        <taxon>Endopterygota</taxon>
        <taxon>Coleoptera</taxon>
        <taxon>Polyphaga</taxon>
        <taxon>Elateriformia</taxon>
        <taxon>Elateroidea</taxon>
        <taxon>Lampyridae</taxon>
        <taxon>Lampyrinae</taxon>
        <taxon>Photinus</taxon>
    </lineage>
</organism>
<accession>A0A5N4A1J5</accession>
<dbReference type="InterPro" id="IPR036291">
    <property type="entry name" value="NAD(P)-bd_dom_sf"/>
</dbReference>
<dbReference type="EC" id="1.2.1.84" evidence="1"/>
<dbReference type="Proteomes" id="UP000327044">
    <property type="component" value="Unassembled WGS sequence"/>
</dbReference>
<sequence>MLTAIQKFYANSTILVTGATGYLGTYFVEKLLRSCPDVKKVYLLVRKKRGRPNEDRLVEFFESPVYNALKRSNPRAFQTVEVLSGDLELEELGLGDGDQEKVANEVNSVFHVGATINMAETLRMSTLSAAPEGCVADGDSSLNMNCYSRLSMSPLPTPSYNCMKLMKSSPQAPKMPIT</sequence>
<comment type="caution">
    <text evidence="3">The sequence shown here is derived from an EMBL/GenBank/DDBJ whole genome shotgun (WGS) entry which is preliminary data.</text>
</comment>
<dbReference type="GO" id="GO:0005777">
    <property type="term" value="C:peroxisome"/>
    <property type="evidence" value="ECO:0007669"/>
    <property type="project" value="TreeGrafter"/>
</dbReference>
<name>A0A5N4A1J5_PHOPY</name>
<reference evidence="3 5" key="1">
    <citation type="journal article" date="2018" name="Elife">
        <title>Firefly genomes illuminate parallel origins of bioluminescence in beetles.</title>
        <authorList>
            <person name="Fallon T.R."/>
            <person name="Lower S.E."/>
            <person name="Chang C.H."/>
            <person name="Bessho-Uehara M."/>
            <person name="Martin G.J."/>
            <person name="Bewick A.J."/>
            <person name="Behringer M."/>
            <person name="Debat H.J."/>
            <person name="Wong I."/>
            <person name="Day J.C."/>
            <person name="Suvorov A."/>
            <person name="Silva C.J."/>
            <person name="Stanger-Hall K.F."/>
            <person name="Hall D.W."/>
            <person name="Schmitz R.J."/>
            <person name="Nelson D.R."/>
            <person name="Lewis S.M."/>
            <person name="Shigenobu S."/>
            <person name="Bybee S.M."/>
            <person name="Larracuente A.M."/>
            <person name="Oba Y."/>
            <person name="Weng J.K."/>
        </authorList>
    </citation>
    <scope>NUCLEOTIDE SEQUENCE [LARGE SCALE GENOMIC DNA]</scope>
    <source>
        <strain evidence="3">1611_PpyrPB1</strain>
        <tissue evidence="3">Whole body</tissue>
    </source>
</reference>
<dbReference type="EMBL" id="VVIM01000011">
    <property type="protein sequence ID" value="KAB0791200.1"/>
    <property type="molecule type" value="Genomic_DNA"/>
</dbReference>
<gene>
    <name evidence="3" type="ORF">PPYR_03000</name>
    <name evidence="4" type="ORF">PPYR_12784</name>
</gene>
<comment type="similarity">
    <text evidence="1">Belongs to the fatty acyl-CoA reductase family.</text>
</comment>
<dbReference type="Gene3D" id="3.40.50.720">
    <property type="entry name" value="NAD(P)-binding Rossmann-like Domain"/>
    <property type="match status" value="1"/>
</dbReference>
<keyword evidence="1" id="KW-0521">NADP</keyword>
<dbReference type="SUPFAM" id="SSF51735">
    <property type="entry name" value="NAD(P)-binding Rossmann-fold domains"/>
    <property type="match status" value="1"/>
</dbReference>
<dbReference type="EMBL" id="VVIM01000009">
    <property type="protein sequence ID" value="KAB0793164.1"/>
    <property type="molecule type" value="Genomic_DNA"/>
</dbReference>
<evidence type="ECO:0000313" key="3">
    <source>
        <dbReference type="EMBL" id="KAB0791200.1"/>
    </source>
</evidence>
<dbReference type="Pfam" id="PF07993">
    <property type="entry name" value="NAD_binding_4"/>
    <property type="match status" value="1"/>
</dbReference>
<dbReference type="PANTHER" id="PTHR11011">
    <property type="entry name" value="MALE STERILITY PROTEIN 2-RELATED"/>
    <property type="match status" value="1"/>
</dbReference>
<dbReference type="InterPro" id="IPR026055">
    <property type="entry name" value="FAR"/>
</dbReference>
<comment type="function">
    <text evidence="1">Catalyzes the reduction of fatty acyl-CoA to fatty alcohols.</text>
</comment>
<feature type="domain" description="Thioester reductase (TE)" evidence="2">
    <location>
        <begin position="16"/>
        <end position="123"/>
    </location>
</feature>
<comment type="catalytic activity">
    <reaction evidence="1">
        <text>a long-chain fatty acyl-CoA + 2 NADPH + 2 H(+) = a long-chain primary fatty alcohol + 2 NADP(+) + CoA</text>
        <dbReference type="Rhea" id="RHEA:52716"/>
        <dbReference type="ChEBI" id="CHEBI:15378"/>
        <dbReference type="ChEBI" id="CHEBI:57287"/>
        <dbReference type="ChEBI" id="CHEBI:57783"/>
        <dbReference type="ChEBI" id="CHEBI:58349"/>
        <dbReference type="ChEBI" id="CHEBI:77396"/>
        <dbReference type="ChEBI" id="CHEBI:83139"/>
        <dbReference type="EC" id="1.2.1.84"/>
    </reaction>
</comment>
<dbReference type="PANTHER" id="PTHR11011:SF116">
    <property type="entry name" value="FATTY ACYL-COA REDUCTASE CG5065-RELATED"/>
    <property type="match status" value="1"/>
</dbReference>
<dbReference type="InterPro" id="IPR013120">
    <property type="entry name" value="FAR_NAD-bd"/>
</dbReference>
<dbReference type="GO" id="GO:0102965">
    <property type="term" value="F:alcohol-forming long-chain fatty acyl-CoA reductase activity"/>
    <property type="evidence" value="ECO:0007669"/>
    <property type="project" value="UniProtKB-EC"/>
</dbReference>
<dbReference type="InParanoid" id="A0A5N4A1J5"/>
<dbReference type="GO" id="GO:0035336">
    <property type="term" value="P:long-chain fatty-acyl-CoA metabolic process"/>
    <property type="evidence" value="ECO:0007669"/>
    <property type="project" value="TreeGrafter"/>
</dbReference>
<reference evidence="3" key="2">
    <citation type="submission" date="2019-08" db="EMBL/GenBank/DDBJ databases">
        <authorList>
            <consortium name="Photinus pyralis genome working group"/>
            <person name="Fallon T.R."/>
            <person name="Sander Lower S.E."/>
            <person name="Weng J.-K."/>
        </authorList>
    </citation>
    <scope>NUCLEOTIDE SEQUENCE</scope>
    <source>
        <strain evidence="3">1611_PpyrPB1</strain>
        <tissue evidence="3">Whole body</tissue>
    </source>
</reference>
<evidence type="ECO:0000256" key="1">
    <source>
        <dbReference type="RuleBase" id="RU363097"/>
    </source>
</evidence>
<keyword evidence="5" id="KW-1185">Reference proteome</keyword>
<proteinExistence type="inferred from homology"/>
<keyword evidence="1" id="KW-0444">Lipid biosynthesis</keyword>
<dbReference type="AlphaFoldDB" id="A0A5N4A1J5"/>